<feature type="compositionally biased region" description="Basic and acidic residues" evidence="1">
    <location>
        <begin position="323"/>
        <end position="341"/>
    </location>
</feature>
<accession>W3VPE1</accession>
<organism evidence="2 3">
    <name type="scientific">Moesziomyces aphidis</name>
    <name type="common">Pseudozyma aphidis</name>
    <dbReference type="NCBI Taxonomy" id="84754"/>
    <lineage>
        <taxon>Eukaryota</taxon>
        <taxon>Fungi</taxon>
        <taxon>Dikarya</taxon>
        <taxon>Basidiomycota</taxon>
        <taxon>Ustilaginomycotina</taxon>
        <taxon>Ustilaginomycetes</taxon>
        <taxon>Ustilaginales</taxon>
        <taxon>Ustilaginaceae</taxon>
        <taxon>Moesziomyces</taxon>
    </lineage>
</organism>
<dbReference type="AlphaFoldDB" id="W3VPE1"/>
<comment type="caution">
    <text evidence="2">The sequence shown here is derived from an EMBL/GenBank/DDBJ whole genome shotgun (WGS) entry which is preliminary data.</text>
</comment>
<proteinExistence type="predicted"/>
<evidence type="ECO:0000256" key="1">
    <source>
        <dbReference type="SAM" id="MobiDB-lite"/>
    </source>
</evidence>
<feature type="compositionally biased region" description="Polar residues" evidence="1">
    <location>
        <begin position="563"/>
        <end position="572"/>
    </location>
</feature>
<feature type="region of interest" description="Disordered" evidence="1">
    <location>
        <begin position="247"/>
        <end position="446"/>
    </location>
</feature>
<feature type="region of interest" description="Disordered" evidence="1">
    <location>
        <begin position="75"/>
        <end position="225"/>
    </location>
</feature>
<protein>
    <submittedName>
        <fullName evidence="2">Uncharacterized protein</fullName>
    </submittedName>
</protein>
<dbReference type="HOGENOM" id="CLU_017206_0_0_1"/>
<feature type="compositionally biased region" description="Low complexity" evidence="1">
    <location>
        <begin position="7"/>
        <end position="28"/>
    </location>
</feature>
<name>W3VPE1_MOEAP</name>
<dbReference type="EMBL" id="AWNI01000008">
    <property type="protein sequence ID" value="ETS63419.1"/>
    <property type="molecule type" value="Genomic_DNA"/>
</dbReference>
<gene>
    <name evidence="2" type="ORF">PaG_01702</name>
</gene>
<dbReference type="Proteomes" id="UP000019462">
    <property type="component" value="Unassembled WGS sequence"/>
</dbReference>
<feature type="compositionally biased region" description="Basic and acidic residues" evidence="1">
    <location>
        <begin position="425"/>
        <end position="434"/>
    </location>
</feature>
<feature type="compositionally biased region" description="Basic residues" evidence="1">
    <location>
        <begin position="197"/>
        <end position="211"/>
    </location>
</feature>
<feature type="compositionally biased region" description="Polar residues" evidence="1">
    <location>
        <begin position="377"/>
        <end position="390"/>
    </location>
</feature>
<keyword evidence="3" id="KW-1185">Reference proteome</keyword>
<feature type="compositionally biased region" description="Low complexity" evidence="1">
    <location>
        <begin position="169"/>
        <end position="180"/>
    </location>
</feature>
<feature type="compositionally biased region" description="Low complexity" evidence="1">
    <location>
        <begin position="518"/>
        <end position="542"/>
    </location>
</feature>
<dbReference type="OrthoDB" id="2552716at2759"/>
<evidence type="ECO:0000313" key="2">
    <source>
        <dbReference type="EMBL" id="ETS63419.1"/>
    </source>
</evidence>
<reference evidence="2 3" key="1">
    <citation type="journal article" date="2014" name="Genome Announc.">
        <title>Genome sequence of the basidiomycetous fungus Pseudozyma aphidis DSM70725, an efficient producer of biosurfactant mannosylerythritol lipids.</title>
        <authorList>
            <person name="Lorenz S."/>
            <person name="Guenther M."/>
            <person name="Grumaz C."/>
            <person name="Rupp S."/>
            <person name="Zibek S."/>
            <person name="Sohn K."/>
        </authorList>
    </citation>
    <scope>NUCLEOTIDE SEQUENCE [LARGE SCALE GENOMIC DNA]</scope>
    <source>
        <strain evidence="3">ATCC 32657 / CBS 517.83 / DSM 70725 / JCM 10318 / NBRC 10182 / NRRL Y-7954 / St-0401</strain>
    </source>
</reference>
<sequence length="601" mass="63610">MSELFDSLNLSNSGPSSSQLSSSQPSTSKVFWHASPSPGVLRQLNNWTPSRSQDSPTLPLCTQAFVGELKKLPGALEAQSPLVSRDAAKRKLGGSSRKQGRNVSDPTTIKEKTRGYAVLEISDDDEDDAVGGADKPARLLLGDVGESSPESRRRRTMDAGNTGRVRQPSSPSDLSCSSKSTMQPMPAVQPSSQPIGSHRRLDRRHPRRRKRESLMAGLGFSDESGTDCLKLFEDLQAAIRGIQAPRTASDGHAHLALNSAGQSNSGGSGADQPESVRLTPREGLNRTTSAPTSARPSLSSGPHSAPHEDQGEGSQSRRVFRPVKSDHDVFNAVRQEDERQARILQPRAVNVAAQPEPQSKPAHSALRSPSPSEPVRRQSQLHPSAQNVGTETRLETALPLRAPPPPVEASAATRHDQSTAVTMRKAHEGADETAARAAASPVKRSARIEAMQQTSTGKKLGVRAPSAFTKAASASPRKAADGTVVPVASRKVSAPVARARPHALPGMSQARQPGLPRSASQYVASASQAGATAATAASGPAAPFRPPAISRVTPTRQPPKPAQLSSRRSAQQGRVEHAASSDDSFADDDDAFLALACELEY</sequence>
<feature type="compositionally biased region" description="Polar residues" evidence="1">
    <location>
        <begin position="285"/>
        <end position="302"/>
    </location>
</feature>
<evidence type="ECO:0000313" key="3">
    <source>
        <dbReference type="Proteomes" id="UP000019462"/>
    </source>
</evidence>
<feature type="region of interest" description="Disordered" evidence="1">
    <location>
        <begin position="1"/>
        <end position="35"/>
    </location>
</feature>
<feature type="region of interest" description="Disordered" evidence="1">
    <location>
        <begin position="492"/>
        <end position="586"/>
    </location>
</feature>